<keyword evidence="4" id="KW-0479">Metal-binding</keyword>
<dbReference type="OMA" id="KLHMGYH"/>
<dbReference type="PANTHER" id="PTHR24379">
    <property type="entry name" value="KRAB AND ZINC FINGER DOMAIN-CONTAINING"/>
    <property type="match status" value="1"/>
</dbReference>
<evidence type="ECO:0000256" key="1">
    <source>
        <dbReference type="ARBA" id="ARBA00003767"/>
    </source>
</evidence>
<comment type="similarity">
    <text evidence="3">Belongs to the krueppel C2H2-type zinc-finger protein family.</text>
</comment>
<evidence type="ECO:0000256" key="11">
    <source>
        <dbReference type="ARBA" id="ARBA00023242"/>
    </source>
</evidence>
<evidence type="ECO:0000256" key="3">
    <source>
        <dbReference type="ARBA" id="ARBA00006991"/>
    </source>
</evidence>
<keyword evidence="9" id="KW-0238">DNA-binding</keyword>
<feature type="region of interest" description="Disordered" evidence="13">
    <location>
        <begin position="18"/>
        <end position="48"/>
    </location>
</feature>
<feature type="compositionally biased region" description="Basic and acidic residues" evidence="13">
    <location>
        <begin position="859"/>
        <end position="877"/>
    </location>
</feature>
<feature type="domain" description="C2H2-type" evidence="14">
    <location>
        <begin position="536"/>
        <end position="563"/>
    </location>
</feature>
<dbReference type="AlphaFoldDB" id="A0A8W8HRG7"/>
<dbReference type="FunFam" id="3.30.160.60:FF:000161">
    <property type="entry name" value="Zinc finger protein 366"/>
    <property type="match status" value="1"/>
</dbReference>
<keyword evidence="8" id="KW-0805">Transcription regulation</keyword>
<keyword evidence="11" id="KW-0539">Nucleus</keyword>
<accession>A0A8W8HRG7</accession>
<evidence type="ECO:0000256" key="6">
    <source>
        <dbReference type="ARBA" id="ARBA00022771"/>
    </source>
</evidence>
<dbReference type="EnsemblMetazoa" id="G10724.2">
    <property type="protein sequence ID" value="G10724.2:cds"/>
    <property type="gene ID" value="G10724"/>
</dbReference>
<feature type="domain" description="C2H2-type" evidence="14">
    <location>
        <begin position="649"/>
        <end position="676"/>
    </location>
</feature>
<feature type="domain" description="C2H2-type" evidence="14">
    <location>
        <begin position="705"/>
        <end position="732"/>
    </location>
</feature>
<evidence type="ECO:0000256" key="9">
    <source>
        <dbReference type="ARBA" id="ARBA00023125"/>
    </source>
</evidence>
<evidence type="ECO:0000256" key="10">
    <source>
        <dbReference type="ARBA" id="ARBA00023163"/>
    </source>
</evidence>
<dbReference type="GO" id="GO:0008270">
    <property type="term" value="F:zinc ion binding"/>
    <property type="evidence" value="ECO:0007669"/>
    <property type="project" value="UniProtKB-KW"/>
</dbReference>
<evidence type="ECO:0000256" key="13">
    <source>
        <dbReference type="SAM" id="MobiDB-lite"/>
    </source>
</evidence>
<feature type="domain" description="C2H2-type" evidence="14">
    <location>
        <begin position="592"/>
        <end position="619"/>
    </location>
</feature>
<dbReference type="FunFam" id="3.30.160.60:FF:000771">
    <property type="entry name" value="zinc finger protein 648"/>
    <property type="match status" value="1"/>
</dbReference>
<reference evidence="15" key="1">
    <citation type="submission" date="2022-08" db="UniProtKB">
        <authorList>
            <consortium name="EnsemblMetazoa"/>
        </authorList>
    </citation>
    <scope>IDENTIFICATION</scope>
    <source>
        <strain evidence="15">05x7-T-G4-1.051#20</strain>
    </source>
</reference>
<dbReference type="Proteomes" id="UP000005408">
    <property type="component" value="Unassembled WGS sequence"/>
</dbReference>
<dbReference type="GO" id="GO:0005634">
    <property type="term" value="C:nucleus"/>
    <property type="evidence" value="ECO:0007669"/>
    <property type="project" value="UniProtKB-SubCell"/>
</dbReference>
<protein>
    <recommendedName>
        <fullName evidence="14">C2H2-type domain-containing protein</fullName>
    </recommendedName>
</protein>
<evidence type="ECO:0000256" key="12">
    <source>
        <dbReference type="PROSITE-ProRule" id="PRU00042"/>
    </source>
</evidence>
<evidence type="ECO:0000256" key="4">
    <source>
        <dbReference type="ARBA" id="ARBA00022723"/>
    </source>
</evidence>
<keyword evidence="10" id="KW-0804">Transcription</keyword>
<feature type="compositionally biased region" description="Polar residues" evidence="13">
    <location>
        <begin position="453"/>
        <end position="471"/>
    </location>
</feature>
<feature type="domain" description="C2H2-type" evidence="14">
    <location>
        <begin position="733"/>
        <end position="760"/>
    </location>
</feature>
<dbReference type="Pfam" id="PF00096">
    <property type="entry name" value="zf-C2H2"/>
    <property type="match status" value="8"/>
</dbReference>
<evidence type="ECO:0000256" key="8">
    <source>
        <dbReference type="ARBA" id="ARBA00023015"/>
    </source>
</evidence>
<dbReference type="SUPFAM" id="SSF57667">
    <property type="entry name" value="beta-beta-alpha zinc fingers"/>
    <property type="match status" value="6"/>
</dbReference>
<feature type="domain" description="C2H2-type" evidence="14">
    <location>
        <begin position="789"/>
        <end position="816"/>
    </location>
</feature>
<sequence>MDSVPGRDFPYLHHDTNFCSSPDMEERPTSMTYPYLPNPGQFPSSHPGPEFPYQRYDASQNLDAVRSTPNPPPPLLFPHTSEALKEGPPTSQLSNLAHTKLVPSNTGGIDLSSSSLQGTHLKPGALVGGIPPCSLSDNQIKSSPCYSPYFGGFHNHQNMQQSQINQLTEGLSYLQQTRHFAEEVFSSHHTGENLSYGPGRSLQGHSKNNVDLGSCHDRSGSMALGSMASKEKSHSSNFRINADAFTKEVAHNGSADSRKSVAAKVSDMRGHPGHTTQQNKPLQNVSNPTQRSPSNNKVKFLLKGNLGRPYPLLINNPKPFIDFSFEPFYQYDASLIGEDVYGMESGTHSTWPYHESRRRFPRHMNLPGGHSNTSFSEAEEEDVSANPLDFLRDFVLNEKGQLNNSDLKKLKQKLNQPYAITSPSFNRAAARAVMTTTVADNATMVTISIANNKQGQSNSTSTVDSGTQNVIPSAGGSKVSKDLFDARNEEKENQNQSNATNRNSDQSSGEDNKDRLEINIRIDDSQLVQHGDQKRWQCHLCEKSYTTKHNLVTHILDHNGIKPHLCMVCGKYFKQLSHLNTHMLTHDNIKPHVCSICSKSFTQVSHLKRHQAVHLSEDRPHKCDDCGRSFVFPGELRLHKEKHEKGEENRCTECSEEFNTVRALKLHMGYHDNFQSLMCKYCNKVFRYPSQLKDHLLTHEGARPYICTECGMDFLKEHHLKAHEYTHSGKKPWECPHCGRCFNQKANMQRHLLIHNAERKFKCETCGKTFTQPQTLKAHMVVHADKKPHECHICGKQFGRLHNLQGHIHMHTNSKPYVCFCGSSFTLRGNLNRHKKVKHGLNESTENLEEEAVSFLSELSDRTRPESEVKTEGHKSNIPDSFLSDSDEEKDSDQSNSKSPRKARKSIPRKYTYKRRSQAEPSNVNYSEDEDDEDDEEEGEEEAEMLQKSPEKKKNLRVKRKRFEPERVYASEDEPEESGDEDDDYDPSQDSDSMAGKKRRV</sequence>
<evidence type="ECO:0000256" key="7">
    <source>
        <dbReference type="ARBA" id="ARBA00022833"/>
    </source>
</evidence>
<dbReference type="PROSITE" id="PS50157">
    <property type="entry name" value="ZINC_FINGER_C2H2_2"/>
    <property type="match status" value="10"/>
</dbReference>
<dbReference type="PROSITE" id="PS00028">
    <property type="entry name" value="ZINC_FINGER_C2H2_1"/>
    <property type="match status" value="10"/>
</dbReference>
<feature type="compositionally biased region" description="Basic and acidic residues" evidence="13">
    <location>
        <begin position="479"/>
        <end position="493"/>
    </location>
</feature>
<dbReference type="InterPro" id="IPR013087">
    <property type="entry name" value="Znf_C2H2_type"/>
</dbReference>
<dbReference type="InterPro" id="IPR036236">
    <property type="entry name" value="Znf_C2H2_sf"/>
</dbReference>
<feature type="compositionally biased region" description="Acidic residues" evidence="13">
    <location>
        <begin position="927"/>
        <end position="944"/>
    </location>
</feature>
<dbReference type="SMART" id="SM00355">
    <property type="entry name" value="ZnF_C2H2"/>
    <property type="match status" value="11"/>
</dbReference>
<feature type="domain" description="C2H2-type" evidence="14">
    <location>
        <begin position="761"/>
        <end position="788"/>
    </location>
</feature>
<dbReference type="PANTHER" id="PTHR24379:SF127">
    <property type="entry name" value="BLOODY FINGERS-RELATED"/>
    <property type="match status" value="1"/>
</dbReference>
<feature type="domain" description="C2H2-type" evidence="14">
    <location>
        <begin position="564"/>
        <end position="591"/>
    </location>
</feature>
<keyword evidence="16" id="KW-1185">Reference proteome</keyword>
<keyword evidence="6 12" id="KW-0863">Zinc-finger</keyword>
<evidence type="ECO:0000259" key="14">
    <source>
        <dbReference type="PROSITE" id="PS50157"/>
    </source>
</evidence>
<dbReference type="FunFam" id="3.30.160.60:FF:000191">
    <property type="entry name" value="zinc finger protein 366"/>
    <property type="match status" value="1"/>
</dbReference>
<evidence type="ECO:0000313" key="15">
    <source>
        <dbReference type="EnsemblMetazoa" id="G10724.2:cds"/>
    </source>
</evidence>
<keyword evidence="5" id="KW-0677">Repeat</keyword>
<proteinExistence type="inferred from homology"/>
<feature type="compositionally biased region" description="Polar residues" evidence="13">
    <location>
        <begin position="494"/>
        <end position="509"/>
    </location>
</feature>
<comment type="function">
    <text evidence="1">May be involved in transcriptional regulation.</text>
</comment>
<comment type="subcellular location">
    <subcellularLocation>
        <location evidence="2">Nucleus</location>
    </subcellularLocation>
</comment>
<feature type="compositionally biased region" description="Basic residues" evidence="13">
    <location>
        <begin position="899"/>
        <end position="916"/>
    </location>
</feature>
<dbReference type="FunFam" id="3.30.160.60:FF:000100">
    <property type="entry name" value="Zinc finger 45-like"/>
    <property type="match status" value="1"/>
</dbReference>
<keyword evidence="7" id="KW-0862">Zinc</keyword>
<feature type="region of interest" description="Disordered" evidence="13">
    <location>
        <begin position="453"/>
        <end position="512"/>
    </location>
</feature>
<dbReference type="Gene3D" id="3.30.160.60">
    <property type="entry name" value="Classic Zinc Finger"/>
    <property type="match status" value="9"/>
</dbReference>
<dbReference type="GO" id="GO:0000981">
    <property type="term" value="F:DNA-binding transcription factor activity, RNA polymerase II-specific"/>
    <property type="evidence" value="ECO:0007669"/>
    <property type="project" value="TreeGrafter"/>
</dbReference>
<evidence type="ECO:0000313" key="16">
    <source>
        <dbReference type="Proteomes" id="UP000005408"/>
    </source>
</evidence>
<dbReference type="FunFam" id="3.30.160.60:FF:000446">
    <property type="entry name" value="Zinc finger protein"/>
    <property type="match status" value="1"/>
</dbReference>
<evidence type="ECO:0000256" key="2">
    <source>
        <dbReference type="ARBA" id="ARBA00004123"/>
    </source>
</evidence>
<feature type="compositionally biased region" description="Polar residues" evidence="13">
    <location>
        <begin position="274"/>
        <end position="296"/>
    </location>
</feature>
<dbReference type="OrthoDB" id="7295497at2759"/>
<feature type="compositionally biased region" description="Acidic residues" evidence="13">
    <location>
        <begin position="971"/>
        <end position="989"/>
    </location>
</feature>
<feature type="region of interest" description="Disordered" evidence="13">
    <location>
        <begin position="191"/>
        <end position="235"/>
    </location>
</feature>
<feature type="domain" description="C2H2-type" evidence="14">
    <location>
        <begin position="621"/>
        <end position="648"/>
    </location>
</feature>
<name>A0A8W8HRG7_MAGGI</name>
<feature type="region of interest" description="Disordered" evidence="13">
    <location>
        <begin position="250"/>
        <end position="296"/>
    </location>
</feature>
<organism evidence="15 16">
    <name type="scientific">Magallana gigas</name>
    <name type="common">Pacific oyster</name>
    <name type="synonym">Crassostrea gigas</name>
    <dbReference type="NCBI Taxonomy" id="29159"/>
    <lineage>
        <taxon>Eukaryota</taxon>
        <taxon>Metazoa</taxon>
        <taxon>Spiralia</taxon>
        <taxon>Lophotrochozoa</taxon>
        <taxon>Mollusca</taxon>
        <taxon>Bivalvia</taxon>
        <taxon>Autobranchia</taxon>
        <taxon>Pteriomorphia</taxon>
        <taxon>Ostreida</taxon>
        <taxon>Ostreoidea</taxon>
        <taxon>Ostreidae</taxon>
        <taxon>Magallana</taxon>
    </lineage>
</organism>
<evidence type="ECO:0000256" key="5">
    <source>
        <dbReference type="ARBA" id="ARBA00022737"/>
    </source>
</evidence>
<dbReference type="GO" id="GO:0000977">
    <property type="term" value="F:RNA polymerase II transcription regulatory region sequence-specific DNA binding"/>
    <property type="evidence" value="ECO:0007669"/>
    <property type="project" value="TreeGrafter"/>
</dbReference>
<feature type="region of interest" description="Disordered" evidence="13">
    <location>
        <begin position="842"/>
        <end position="1001"/>
    </location>
</feature>
<feature type="domain" description="C2H2-type" evidence="14">
    <location>
        <begin position="677"/>
        <end position="704"/>
    </location>
</feature>